<dbReference type="InterPro" id="IPR036890">
    <property type="entry name" value="HATPase_C_sf"/>
</dbReference>
<evidence type="ECO:0000256" key="12">
    <source>
        <dbReference type="PROSITE-ProRule" id="PRU00339"/>
    </source>
</evidence>
<dbReference type="EC" id="2.7.13.3" evidence="3"/>
<dbReference type="GO" id="GO:0005524">
    <property type="term" value="F:ATP binding"/>
    <property type="evidence" value="ECO:0007669"/>
    <property type="project" value="UniProtKB-KW"/>
</dbReference>
<evidence type="ECO:0000256" key="13">
    <source>
        <dbReference type="SAM" id="Phobius"/>
    </source>
</evidence>
<evidence type="ECO:0000313" key="16">
    <source>
        <dbReference type="Proteomes" id="UP001230496"/>
    </source>
</evidence>
<dbReference type="Pfam" id="PF00512">
    <property type="entry name" value="HisKA"/>
    <property type="match status" value="1"/>
</dbReference>
<comment type="catalytic activity">
    <reaction evidence="1">
        <text>ATP + protein L-histidine = ADP + protein N-phospho-L-histidine.</text>
        <dbReference type="EC" id="2.7.13.3"/>
    </reaction>
</comment>
<feature type="domain" description="Histidine kinase" evidence="14">
    <location>
        <begin position="458"/>
        <end position="675"/>
    </location>
</feature>
<dbReference type="GO" id="GO:0009927">
    <property type="term" value="F:histidine phosphotransfer kinase activity"/>
    <property type="evidence" value="ECO:0007669"/>
    <property type="project" value="TreeGrafter"/>
</dbReference>
<keyword evidence="7" id="KW-0547">Nucleotide-binding</keyword>
<dbReference type="PANTHER" id="PTHR43047">
    <property type="entry name" value="TWO-COMPONENT HISTIDINE PROTEIN KINASE"/>
    <property type="match status" value="1"/>
</dbReference>
<evidence type="ECO:0000256" key="9">
    <source>
        <dbReference type="ARBA" id="ARBA00022840"/>
    </source>
</evidence>
<evidence type="ECO:0000256" key="10">
    <source>
        <dbReference type="ARBA" id="ARBA00023012"/>
    </source>
</evidence>
<evidence type="ECO:0000256" key="1">
    <source>
        <dbReference type="ARBA" id="ARBA00000085"/>
    </source>
</evidence>
<keyword evidence="6" id="KW-0808">Transferase</keyword>
<dbReference type="SMART" id="SM00387">
    <property type="entry name" value="HATPase_c"/>
    <property type="match status" value="1"/>
</dbReference>
<sequence>MRRLILYYTIALFCCHSIGFSENSNTDSLQSLLPHLKTKDKVEVLHSLILDLWFEYPDSAKQYAKQAINISTELEDIRLQSISLRLMGGVHTYQGEYELSLINTRKALNLALQIKDSLLITTNLNNLGYNYYNLGNYSEATENLLRALNIYSRIKEKYGLGYTLNNIGQVYLKLKNFSKASKYFNQAMELGKNTKNKHTILYTSNNLGFLNLEQDKYQEAESFFKKSIEIAEKVSNKNWEATAYSGLAQTYYHLGDIDKAINEFKKSLILRVKIKELKGISEIYYYLSKMSASSGKIDSAMYYLNISQNIAKDAGIQDQLLDNFKLYKALFTQQDLLDSALIYQSRYIELREKQFDENSARSIEGIQLEIKEEETARKLASKDIQLAKKSFQLNFFIAVAIFILLIAIVVFWFYKTQKKLGKALKIKNFKISKQRDEIIQKNQELSTLNIEKNDLINIVSHDLKSPLNNIRGIIGLIKLPPLPPENRAAEFLKMINESTIRLSNMIEKILDVEAIESKKLNIKLEKINFSDVVHSTINRFDAEAMRKQIQLHPSIIEDVMIKADESYLIQVLENLLSNAIKFSPKGKNIYINVTNHKNKALCEVKDEGPGLSDNDKKKLFRKYQKLSNVPTANESSTGLGLSIVKKFVNSMDGEIWCESEHGKGASFFVGFKIWGKVTVPNRLKFHKKKADLLEY</sequence>
<feature type="repeat" description="TPR" evidence="12">
    <location>
        <begin position="241"/>
        <end position="274"/>
    </location>
</feature>
<accession>A0AA51RE29</accession>
<name>A0AA51RE29_9BACT</name>
<keyword evidence="10" id="KW-0902">Two-component regulatory system</keyword>
<dbReference type="PRINTS" id="PR00344">
    <property type="entry name" value="BCTRLSENSOR"/>
</dbReference>
<feature type="transmembrane region" description="Helical" evidence="13">
    <location>
        <begin position="393"/>
        <end position="414"/>
    </location>
</feature>
<dbReference type="PANTHER" id="PTHR43047:SF72">
    <property type="entry name" value="OSMOSENSING HISTIDINE PROTEIN KINASE SLN1"/>
    <property type="match status" value="1"/>
</dbReference>
<evidence type="ECO:0000256" key="5">
    <source>
        <dbReference type="ARBA" id="ARBA00022553"/>
    </source>
</evidence>
<gene>
    <name evidence="15" type="ORF">QYS49_39100</name>
</gene>
<dbReference type="SMART" id="SM00388">
    <property type="entry name" value="HisKA"/>
    <property type="match status" value="1"/>
</dbReference>
<dbReference type="InterPro" id="IPR003594">
    <property type="entry name" value="HATPase_dom"/>
</dbReference>
<comment type="subcellular location">
    <subcellularLocation>
        <location evidence="2">Cell membrane</location>
    </subcellularLocation>
</comment>
<dbReference type="Gene3D" id="1.25.40.10">
    <property type="entry name" value="Tetratricopeptide repeat domain"/>
    <property type="match status" value="2"/>
</dbReference>
<keyword evidence="12" id="KW-0802">TPR repeat</keyword>
<dbReference type="SUPFAM" id="SSF55874">
    <property type="entry name" value="ATPase domain of HSP90 chaperone/DNA topoisomerase II/histidine kinase"/>
    <property type="match status" value="1"/>
</dbReference>
<evidence type="ECO:0000259" key="14">
    <source>
        <dbReference type="PROSITE" id="PS50109"/>
    </source>
</evidence>
<dbReference type="PROSITE" id="PS50005">
    <property type="entry name" value="TPR"/>
    <property type="match status" value="3"/>
</dbReference>
<dbReference type="CDD" id="cd00075">
    <property type="entry name" value="HATPase"/>
    <property type="match status" value="1"/>
</dbReference>
<evidence type="ECO:0000256" key="3">
    <source>
        <dbReference type="ARBA" id="ARBA00012438"/>
    </source>
</evidence>
<proteinExistence type="predicted"/>
<dbReference type="InterPro" id="IPR011990">
    <property type="entry name" value="TPR-like_helical_dom_sf"/>
</dbReference>
<keyword evidence="9" id="KW-0067">ATP-binding</keyword>
<feature type="repeat" description="TPR" evidence="12">
    <location>
        <begin position="161"/>
        <end position="194"/>
    </location>
</feature>
<keyword evidence="13" id="KW-1133">Transmembrane helix</keyword>
<organism evidence="15 16">
    <name type="scientific">Marivirga salinarum</name>
    <dbReference type="NCBI Taxonomy" id="3059078"/>
    <lineage>
        <taxon>Bacteria</taxon>
        <taxon>Pseudomonadati</taxon>
        <taxon>Bacteroidota</taxon>
        <taxon>Cytophagia</taxon>
        <taxon>Cytophagales</taxon>
        <taxon>Marivirgaceae</taxon>
        <taxon>Marivirga</taxon>
    </lineage>
</organism>
<dbReference type="Gene3D" id="1.10.287.130">
    <property type="match status" value="1"/>
</dbReference>
<keyword evidence="8 15" id="KW-0418">Kinase</keyword>
<evidence type="ECO:0000313" key="15">
    <source>
        <dbReference type="EMBL" id="WMN11639.1"/>
    </source>
</evidence>
<keyword evidence="13" id="KW-0812">Transmembrane</keyword>
<dbReference type="CDD" id="cd00082">
    <property type="entry name" value="HisKA"/>
    <property type="match status" value="1"/>
</dbReference>
<dbReference type="InterPro" id="IPR019734">
    <property type="entry name" value="TPR_rpt"/>
</dbReference>
<dbReference type="KEGG" id="msaa:QYS49_39100"/>
<evidence type="ECO:0000256" key="11">
    <source>
        <dbReference type="ARBA" id="ARBA00023136"/>
    </source>
</evidence>
<dbReference type="RefSeq" id="WP_308349157.1">
    <property type="nucleotide sequence ID" value="NZ_CP129971.1"/>
</dbReference>
<dbReference type="Pfam" id="PF02518">
    <property type="entry name" value="HATPase_c"/>
    <property type="match status" value="1"/>
</dbReference>
<evidence type="ECO:0000256" key="6">
    <source>
        <dbReference type="ARBA" id="ARBA00022679"/>
    </source>
</evidence>
<dbReference type="SUPFAM" id="SSF48452">
    <property type="entry name" value="TPR-like"/>
    <property type="match status" value="3"/>
</dbReference>
<reference evidence="15 16" key="1">
    <citation type="submission" date="2023-08" db="EMBL/GenBank/DDBJ databases">
        <title>Comparative genomics and taxonomic characterization of three novel marine species of genus Marivirga.</title>
        <authorList>
            <person name="Muhammad N."/>
            <person name="Kim S.-G."/>
        </authorList>
    </citation>
    <scope>NUCLEOTIDE SEQUENCE [LARGE SCALE GENOMIC DNA]</scope>
    <source>
        <strain evidence="15 16">BDSF4-3</strain>
    </source>
</reference>
<keyword evidence="4" id="KW-1003">Cell membrane</keyword>
<keyword evidence="11 13" id="KW-0472">Membrane</keyword>
<dbReference type="InterPro" id="IPR003661">
    <property type="entry name" value="HisK_dim/P_dom"/>
</dbReference>
<evidence type="ECO:0000256" key="8">
    <source>
        <dbReference type="ARBA" id="ARBA00022777"/>
    </source>
</evidence>
<dbReference type="GO" id="GO:0005886">
    <property type="term" value="C:plasma membrane"/>
    <property type="evidence" value="ECO:0007669"/>
    <property type="project" value="UniProtKB-SubCell"/>
</dbReference>
<dbReference type="InterPro" id="IPR005467">
    <property type="entry name" value="His_kinase_dom"/>
</dbReference>
<evidence type="ECO:0000256" key="7">
    <source>
        <dbReference type="ARBA" id="ARBA00022741"/>
    </source>
</evidence>
<dbReference type="InterPro" id="IPR036097">
    <property type="entry name" value="HisK_dim/P_sf"/>
</dbReference>
<dbReference type="SMART" id="SM00028">
    <property type="entry name" value="TPR"/>
    <property type="match status" value="5"/>
</dbReference>
<dbReference type="EMBL" id="CP129971">
    <property type="protein sequence ID" value="WMN11639.1"/>
    <property type="molecule type" value="Genomic_DNA"/>
</dbReference>
<dbReference type="InterPro" id="IPR004358">
    <property type="entry name" value="Sig_transdc_His_kin-like_C"/>
</dbReference>
<dbReference type="PROSITE" id="PS50109">
    <property type="entry name" value="HIS_KIN"/>
    <property type="match status" value="1"/>
</dbReference>
<dbReference type="GO" id="GO:0000155">
    <property type="term" value="F:phosphorelay sensor kinase activity"/>
    <property type="evidence" value="ECO:0007669"/>
    <property type="project" value="InterPro"/>
</dbReference>
<keyword evidence="5" id="KW-0597">Phosphoprotein</keyword>
<dbReference type="Gene3D" id="3.30.565.10">
    <property type="entry name" value="Histidine kinase-like ATPase, C-terminal domain"/>
    <property type="match status" value="1"/>
</dbReference>
<dbReference type="AlphaFoldDB" id="A0AA51RE29"/>
<dbReference type="Pfam" id="PF13424">
    <property type="entry name" value="TPR_12"/>
    <property type="match status" value="2"/>
</dbReference>
<dbReference type="SUPFAM" id="SSF47384">
    <property type="entry name" value="Homodimeric domain of signal transducing histidine kinase"/>
    <property type="match status" value="1"/>
</dbReference>
<keyword evidence="16" id="KW-1185">Reference proteome</keyword>
<protein>
    <recommendedName>
        <fullName evidence="3">histidine kinase</fullName>
        <ecNumber evidence="3">2.7.13.3</ecNumber>
    </recommendedName>
</protein>
<feature type="repeat" description="TPR" evidence="12">
    <location>
        <begin position="121"/>
        <end position="154"/>
    </location>
</feature>
<dbReference type="Proteomes" id="UP001230496">
    <property type="component" value="Chromosome"/>
</dbReference>
<evidence type="ECO:0000256" key="2">
    <source>
        <dbReference type="ARBA" id="ARBA00004236"/>
    </source>
</evidence>
<evidence type="ECO:0000256" key="4">
    <source>
        <dbReference type="ARBA" id="ARBA00022475"/>
    </source>
</evidence>
<dbReference type="FunFam" id="3.30.565.10:FF:000023">
    <property type="entry name" value="PAS domain-containing sensor histidine kinase"/>
    <property type="match status" value="1"/>
</dbReference>